<dbReference type="Pfam" id="PF04389">
    <property type="entry name" value="Peptidase_M28"/>
    <property type="match status" value="2"/>
</dbReference>
<keyword evidence="1" id="KW-0732">Signal</keyword>
<feature type="signal peptide" evidence="1">
    <location>
        <begin position="1"/>
        <end position="23"/>
    </location>
</feature>
<accession>A0A0N9W1G8</accession>
<dbReference type="Proteomes" id="UP000064939">
    <property type="component" value="Chromosome"/>
</dbReference>
<dbReference type="InterPro" id="IPR007484">
    <property type="entry name" value="Peptidase_M28"/>
</dbReference>
<gene>
    <name evidence="3" type="ORF">AOY20_13825</name>
</gene>
<keyword evidence="3" id="KW-0645">Protease</keyword>
<keyword evidence="3" id="KW-0031">Aminopeptidase</keyword>
<dbReference type="PANTHER" id="PTHR12147">
    <property type="entry name" value="METALLOPEPTIDASE M28 FAMILY MEMBER"/>
    <property type="match status" value="1"/>
</dbReference>
<feature type="chain" id="PRO_5006039772" evidence="1">
    <location>
        <begin position="24"/>
        <end position="348"/>
    </location>
</feature>
<evidence type="ECO:0000313" key="4">
    <source>
        <dbReference type="Proteomes" id="UP000064939"/>
    </source>
</evidence>
<keyword evidence="4" id="KW-1185">Reference proteome</keyword>
<evidence type="ECO:0000256" key="1">
    <source>
        <dbReference type="SAM" id="SignalP"/>
    </source>
</evidence>
<feature type="domain" description="Peptidase M28" evidence="2">
    <location>
        <begin position="110"/>
        <end position="235"/>
    </location>
</feature>
<dbReference type="EMBL" id="CP012808">
    <property type="protein sequence ID" value="ALH96534.1"/>
    <property type="molecule type" value="Genomic_DNA"/>
</dbReference>
<evidence type="ECO:0000259" key="2">
    <source>
        <dbReference type="Pfam" id="PF04389"/>
    </source>
</evidence>
<dbReference type="AlphaFoldDB" id="A0A0N9W1G8"/>
<dbReference type="GO" id="GO:0006508">
    <property type="term" value="P:proteolysis"/>
    <property type="evidence" value="ECO:0007669"/>
    <property type="project" value="InterPro"/>
</dbReference>
<dbReference type="STRING" id="1324350.AOY20_13825"/>
<proteinExistence type="predicted"/>
<dbReference type="InterPro" id="IPR045175">
    <property type="entry name" value="M28_fam"/>
</dbReference>
<dbReference type="KEGG" id="aei:AOY20_13825"/>
<feature type="domain" description="Peptidase M28" evidence="2">
    <location>
        <begin position="259"/>
        <end position="342"/>
    </location>
</feature>
<evidence type="ECO:0000313" key="3">
    <source>
        <dbReference type="EMBL" id="ALH96534.1"/>
    </source>
</evidence>
<keyword evidence="3" id="KW-0378">Hydrolase</keyword>
<dbReference type="Gene3D" id="3.40.630.10">
    <property type="entry name" value="Zn peptidases"/>
    <property type="match status" value="1"/>
</dbReference>
<dbReference type="RefSeq" id="WP_054582413.1">
    <property type="nucleotide sequence ID" value="NZ_CP012808.1"/>
</dbReference>
<dbReference type="GO" id="GO:0008235">
    <property type="term" value="F:metalloexopeptidase activity"/>
    <property type="evidence" value="ECO:0007669"/>
    <property type="project" value="InterPro"/>
</dbReference>
<protein>
    <submittedName>
        <fullName evidence="3">Aminopeptidase</fullName>
    </submittedName>
</protein>
<name>A0A0N9W1G8_9GAMM</name>
<sequence>MNHIQRISVLSALAMSCAFTMTACQKSEEQKPKVVQEEKVVAPEIQLNSQKMMQHLQAFQKIADENDHNRATGTAGGLASGEYILEQIKKTGYRAEVQTFKNRDDVTGQNIIVKMQGASSNNPIIVIGAHYDSVEFGAGINDNASGVVLLLELIQQLKESKTKLKSTIYFAFWDSEEVGIAGSQAFVKSLSHEQLKNIKAYINVDMVGTKDPTMQIIDADKSSINEMEKMLKELGVKKEEYTSLLEGLRAIPSHPEDIALENSLKAFAKEQNVAMKEDISIITASDTVAFIGKVPVTSLTFFNEKLNGDELEFAPCYHKECDTIDIIDTNSLTLAGKAILHLIKDLEK</sequence>
<organism evidence="3 4">
    <name type="scientific">Acinetobacter equi</name>
    <dbReference type="NCBI Taxonomy" id="1324350"/>
    <lineage>
        <taxon>Bacteria</taxon>
        <taxon>Pseudomonadati</taxon>
        <taxon>Pseudomonadota</taxon>
        <taxon>Gammaproteobacteria</taxon>
        <taxon>Moraxellales</taxon>
        <taxon>Moraxellaceae</taxon>
        <taxon>Acinetobacter</taxon>
    </lineage>
</organism>
<dbReference type="SUPFAM" id="SSF53187">
    <property type="entry name" value="Zn-dependent exopeptidases"/>
    <property type="match status" value="1"/>
</dbReference>
<dbReference type="GO" id="GO:0004177">
    <property type="term" value="F:aminopeptidase activity"/>
    <property type="evidence" value="ECO:0007669"/>
    <property type="project" value="UniProtKB-KW"/>
</dbReference>
<dbReference type="OrthoDB" id="9778250at2"/>
<dbReference type="PROSITE" id="PS51257">
    <property type="entry name" value="PROKAR_LIPOPROTEIN"/>
    <property type="match status" value="1"/>
</dbReference>
<reference evidence="3 4" key="1">
    <citation type="journal article" date="2015" name="Int. J. Syst. Evol. Microbiol.">
        <title>Acinetobacter equi sp. nov. isolated from horse faeces.</title>
        <authorList>
            <person name="Poppel M.T."/>
            <person name="Skiebe E."/>
            <person name="Laue M."/>
            <person name="Bergmann H."/>
            <person name="Ebersberger I."/>
            <person name="Garn T."/>
            <person name="Fruth A."/>
            <person name="Baumgardt S."/>
            <person name="Busse H.J."/>
            <person name="Wilharm G."/>
        </authorList>
    </citation>
    <scope>NUCLEOTIDE SEQUENCE [LARGE SCALE GENOMIC DNA]</scope>
    <source>
        <strain evidence="3 4">114</strain>
    </source>
</reference>
<dbReference type="PANTHER" id="PTHR12147:SF26">
    <property type="entry name" value="PEPTIDASE M28 DOMAIN-CONTAINING PROTEIN"/>
    <property type="match status" value="1"/>
</dbReference>